<dbReference type="SMART" id="SM01221">
    <property type="entry name" value="FTCD"/>
    <property type="match status" value="1"/>
</dbReference>
<dbReference type="InterPro" id="IPR012886">
    <property type="entry name" value="Formiminotransferase_N"/>
</dbReference>
<dbReference type="GO" id="GO:0030409">
    <property type="term" value="F:glutamate formimidoyltransferase activity"/>
    <property type="evidence" value="ECO:0007669"/>
    <property type="project" value="UniProtKB-EC"/>
</dbReference>
<dbReference type="InterPro" id="IPR013802">
    <property type="entry name" value="Formiminotransferase_C"/>
</dbReference>
<dbReference type="Pfam" id="PF02971">
    <property type="entry name" value="FTCD"/>
    <property type="match status" value="1"/>
</dbReference>
<feature type="domain" description="Formiminotransferase N-terminal subdomain" evidence="9">
    <location>
        <begin position="3"/>
        <end position="180"/>
    </location>
</feature>
<sequence length="297" mass="33006">MREVIQSAVNVSTSSSAVVQEMVERLTAFEDLKVADYSLDPDHNRSVVTLLGTRKALEAAVPVFFEVAEKHLDIRLHRGEHPRIGIVDVVPFTPWRGVGMEECKALAWRVGEEIARRFRVPVYFYGEAAKRPEHRDLSQIRRGGYEVLREEIARVPERFPDAGPCEVHPTLGATAIGARGPLVAFNVNLKTQDISVARKIAARVRGGLQAVKAIGVELRTRGMVQVSMNVLDFRRNSLLEIFRLVALEARRYGVDVAGSEIIGLVPLEALVDLAQVVLGIPDLRVSQVVEHHLVDDF</sequence>
<evidence type="ECO:0000256" key="7">
    <source>
        <dbReference type="ARBA" id="ARBA00022954"/>
    </source>
</evidence>
<evidence type="ECO:0000259" key="8">
    <source>
        <dbReference type="SMART" id="SM01221"/>
    </source>
</evidence>
<evidence type="ECO:0000256" key="5">
    <source>
        <dbReference type="ARBA" id="ARBA00022679"/>
    </source>
</evidence>
<keyword evidence="7" id="KW-0290">Folate-binding</keyword>
<dbReference type="PANTHER" id="PTHR12234:SF1">
    <property type="entry name" value="FORMIMINOTRANSFERASE N-TERMINAL SUBDOMAIN-CONTAINING PROTEIN"/>
    <property type="match status" value="1"/>
</dbReference>
<evidence type="ECO:0000256" key="3">
    <source>
        <dbReference type="ARBA" id="ARBA00012252"/>
    </source>
</evidence>
<feature type="domain" description="Formiminotransferase C-terminal subdomain" evidence="8">
    <location>
        <begin position="181"/>
        <end position="292"/>
    </location>
</feature>
<dbReference type="Gene3D" id="3.30.990.10">
    <property type="entry name" value="Formiminotransferase, N-terminal subdomain"/>
    <property type="match status" value="1"/>
</dbReference>
<dbReference type="SMART" id="SM01222">
    <property type="entry name" value="FTCD_N"/>
    <property type="match status" value="1"/>
</dbReference>
<gene>
    <name evidence="10" type="primary">ftcD</name>
    <name evidence="10" type="ORF">ENV30_05240</name>
</gene>
<reference evidence="10" key="1">
    <citation type="journal article" date="2020" name="mSystems">
        <title>Genome- and Community-Level Interaction Insights into Carbon Utilization and Element Cycling Functions of Hydrothermarchaeota in Hydrothermal Sediment.</title>
        <authorList>
            <person name="Zhou Z."/>
            <person name="Liu Y."/>
            <person name="Xu W."/>
            <person name="Pan J."/>
            <person name="Luo Z.H."/>
            <person name="Li M."/>
        </authorList>
    </citation>
    <scope>NUCLEOTIDE SEQUENCE [LARGE SCALE GENOMIC DNA]</scope>
    <source>
        <strain evidence="10">SpSt-747</strain>
    </source>
</reference>
<dbReference type="GO" id="GO:0005737">
    <property type="term" value="C:cytoplasm"/>
    <property type="evidence" value="ECO:0007669"/>
    <property type="project" value="UniProtKB-SubCell"/>
</dbReference>
<keyword evidence="5 10" id="KW-0808">Transferase</keyword>
<dbReference type="PANTHER" id="PTHR12234">
    <property type="entry name" value="FORMIMINOTRANSFERASE-CYCLODEAMINASE"/>
    <property type="match status" value="1"/>
</dbReference>
<organism evidence="10">
    <name type="scientific">Candidatus Caldatribacterium californiense</name>
    <dbReference type="NCBI Taxonomy" id="1454726"/>
    <lineage>
        <taxon>Bacteria</taxon>
        <taxon>Pseudomonadati</taxon>
        <taxon>Atribacterota</taxon>
        <taxon>Atribacteria</taxon>
        <taxon>Atribacterales</taxon>
        <taxon>Candidatus Caldatribacteriaceae</taxon>
        <taxon>Candidatus Caldatribacterium</taxon>
    </lineage>
</organism>
<dbReference type="GO" id="GO:0019556">
    <property type="term" value="P:L-histidine catabolic process to glutamate and formamide"/>
    <property type="evidence" value="ECO:0007669"/>
    <property type="project" value="UniProtKB-UniPathway"/>
</dbReference>
<proteinExistence type="predicted"/>
<evidence type="ECO:0000313" key="10">
    <source>
        <dbReference type="EMBL" id="HGI30695.1"/>
    </source>
</evidence>
<dbReference type="EMBL" id="DTFV01000072">
    <property type="protein sequence ID" value="HGI30695.1"/>
    <property type="molecule type" value="Genomic_DNA"/>
</dbReference>
<dbReference type="InterPro" id="IPR051623">
    <property type="entry name" value="FTCD"/>
</dbReference>
<dbReference type="UniPathway" id="UPA00379">
    <property type="reaction ID" value="UER00555"/>
</dbReference>
<dbReference type="InterPro" id="IPR037064">
    <property type="entry name" value="Formiminotransferase_N_sf"/>
</dbReference>
<evidence type="ECO:0000256" key="6">
    <source>
        <dbReference type="ARBA" id="ARBA00022808"/>
    </source>
</evidence>
<comment type="pathway">
    <text evidence="2">Amino-acid degradation; L-histidine degradation into L-glutamate; L-glutamate from N-formimidoyl-L-glutamate (transferase route): step 1/1.</text>
</comment>
<evidence type="ECO:0000256" key="4">
    <source>
        <dbReference type="ARBA" id="ARBA00022490"/>
    </source>
</evidence>
<dbReference type="InterPro" id="IPR022384">
    <property type="entry name" value="FormiminoTrfase_cat_dom_sf"/>
</dbReference>
<dbReference type="AlphaFoldDB" id="A0A7V3YGN0"/>
<evidence type="ECO:0000259" key="9">
    <source>
        <dbReference type="SMART" id="SM01222"/>
    </source>
</evidence>
<dbReference type="NCBIfam" id="TIGR02024">
    <property type="entry name" value="FtcD"/>
    <property type="match status" value="1"/>
</dbReference>
<keyword evidence="6" id="KW-0369">Histidine metabolism</keyword>
<dbReference type="SUPFAM" id="SSF55116">
    <property type="entry name" value="Formiminotransferase domain of formiminotransferase-cyclodeaminase"/>
    <property type="match status" value="2"/>
</dbReference>
<accession>A0A7V3YGN0</accession>
<comment type="caution">
    <text evidence="10">The sequence shown here is derived from an EMBL/GenBank/DDBJ whole genome shotgun (WGS) entry which is preliminary data.</text>
</comment>
<dbReference type="GO" id="GO:0005542">
    <property type="term" value="F:folic acid binding"/>
    <property type="evidence" value="ECO:0007669"/>
    <property type="project" value="UniProtKB-KW"/>
</dbReference>
<comment type="subcellular location">
    <subcellularLocation>
        <location evidence="1">Cytoplasm</location>
    </subcellularLocation>
</comment>
<dbReference type="GO" id="GO:0019557">
    <property type="term" value="P:L-histidine catabolic process to glutamate and formate"/>
    <property type="evidence" value="ECO:0007669"/>
    <property type="project" value="UniProtKB-UniPathway"/>
</dbReference>
<dbReference type="InterPro" id="IPR004227">
    <property type="entry name" value="Formiminotransferase_cat"/>
</dbReference>
<evidence type="ECO:0000256" key="2">
    <source>
        <dbReference type="ARBA" id="ARBA00005082"/>
    </source>
</evidence>
<name>A0A7V3YGN0_9BACT</name>
<dbReference type="Gene3D" id="3.30.70.670">
    <property type="entry name" value="Formiminotransferase, C-terminal subdomain"/>
    <property type="match status" value="1"/>
</dbReference>
<dbReference type="InterPro" id="IPR037070">
    <property type="entry name" value="Formiminotransferase_C_sf"/>
</dbReference>
<protein>
    <recommendedName>
        <fullName evidence="3">glutamate formimidoyltransferase</fullName>
        <ecNumber evidence="3">2.1.2.5</ecNumber>
    </recommendedName>
</protein>
<dbReference type="Pfam" id="PF07837">
    <property type="entry name" value="FTCD_N"/>
    <property type="match status" value="1"/>
</dbReference>
<keyword evidence="4" id="KW-0963">Cytoplasm</keyword>
<evidence type="ECO:0000256" key="1">
    <source>
        <dbReference type="ARBA" id="ARBA00004496"/>
    </source>
</evidence>
<dbReference type="EC" id="2.1.2.5" evidence="3"/>